<gene>
    <name evidence="2" type="ORF">IF1G_03268</name>
</gene>
<organism evidence="2 3">
    <name type="scientific">Cordyceps javanica</name>
    <dbReference type="NCBI Taxonomy" id="43265"/>
    <lineage>
        <taxon>Eukaryota</taxon>
        <taxon>Fungi</taxon>
        <taxon>Dikarya</taxon>
        <taxon>Ascomycota</taxon>
        <taxon>Pezizomycotina</taxon>
        <taxon>Sordariomycetes</taxon>
        <taxon>Hypocreomycetidae</taxon>
        <taxon>Hypocreales</taxon>
        <taxon>Cordycipitaceae</taxon>
        <taxon>Cordyceps</taxon>
    </lineage>
</organism>
<protein>
    <submittedName>
        <fullName evidence="2">Uncharacterized protein</fullName>
    </submittedName>
</protein>
<dbReference type="EMBL" id="SPUK01000004">
    <property type="protein sequence ID" value="TQV97525.1"/>
    <property type="molecule type" value="Genomic_DNA"/>
</dbReference>
<dbReference type="AlphaFoldDB" id="A0A545V763"/>
<evidence type="ECO:0000256" key="1">
    <source>
        <dbReference type="SAM" id="Phobius"/>
    </source>
</evidence>
<comment type="caution">
    <text evidence="2">The sequence shown here is derived from an EMBL/GenBank/DDBJ whole genome shotgun (WGS) entry which is preliminary data.</text>
</comment>
<keyword evidence="1" id="KW-0472">Membrane</keyword>
<proteinExistence type="predicted"/>
<evidence type="ECO:0000313" key="2">
    <source>
        <dbReference type="EMBL" id="TQV97525.1"/>
    </source>
</evidence>
<reference evidence="2 3" key="1">
    <citation type="journal article" date="2019" name="Appl. Microbiol. Biotechnol.">
        <title>Genome sequence of Isaria javanica and comparative genome analysis insights into family S53 peptidase evolution in fungal entomopathogens.</title>
        <authorList>
            <person name="Lin R."/>
            <person name="Zhang X."/>
            <person name="Xin B."/>
            <person name="Zou M."/>
            <person name="Gao Y."/>
            <person name="Qin F."/>
            <person name="Hu Q."/>
            <person name="Xie B."/>
            <person name="Cheng X."/>
        </authorList>
    </citation>
    <scope>NUCLEOTIDE SEQUENCE [LARGE SCALE GENOMIC DNA]</scope>
    <source>
        <strain evidence="2 3">IJ1G</strain>
    </source>
</reference>
<keyword evidence="1" id="KW-0812">Transmembrane</keyword>
<keyword evidence="1" id="KW-1133">Transmembrane helix</keyword>
<dbReference type="Proteomes" id="UP000315783">
    <property type="component" value="Unassembled WGS sequence"/>
</dbReference>
<sequence length="55" mass="6173">MSHCQGNNNMGKKDLEEDKKIKTKCTNAPLRSCWISTCLVSCSVWLLCMPVVLTN</sequence>
<keyword evidence="3" id="KW-1185">Reference proteome</keyword>
<evidence type="ECO:0000313" key="3">
    <source>
        <dbReference type="Proteomes" id="UP000315783"/>
    </source>
</evidence>
<name>A0A545V763_9HYPO</name>
<accession>A0A545V763</accession>
<feature type="transmembrane region" description="Helical" evidence="1">
    <location>
        <begin position="32"/>
        <end position="53"/>
    </location>
</feature>